<evidence type="ECO:0000256" key="7">
    <source>
        <dbReference type="ARBA" id="ARBA00022729"/>
    </source>
</evidence>
<dbReference type="Gene3D" id="2.40.10.120">
    <property type="match status" value="1"/>
</dbReference>
<dbReference type="PRINTS" id="PR00834">
    <property type="entry name" value="PROTEASES2C"/>
</dbReference>
<evidence type="ECO:0000256" key="2">
    <source>
        <dbReference type="ARBA" id="ARBA00004418"/>
    </source>
</evidence>
<evidence type="ECO:0000256" key="12">
    <source>
        <dbReference type="ARBA" id="ARBA00023016"/>
    </source>
</evidence>
<evidence type="ECO:0000256" key="14">
    <source>
        <dbReference type="SAM" id="MobiDB-lite"/>
    </source>
</evidence>
<keyword evidence="12" id="KW-0346">Stress response</keyword>
<comment type="caution">
    <text evidence="16">The sequence shown here is derived from an EMBL/GenBank/DDBJ whole genome shotgun (WGS) entry which is preliminary data.</text>
</comment>
<evidence type="ECO:0000256" key="11">
    <source>
        <dbReference type="ARBA" id="ARBA00022825"/>
    </source>
</evidence>
<accession>A0ABS4SR49</accession>
<dbReference type="InterPro" id="IPR001478">
    <property type="entry name" value="PDZ"/>
</dbReference>
<dbReference type="EC" id="3.4.21.107" evidence="4"/>
<keyword evidence="7" id="KW-0732">Signal</keyword>
<sequence length="515" mass="53304">MVNSLLFRTLEPLPVRPARGGALGLALAAGLLLAPVAPATAQTSAAPPRDLPASFADLATSKLPSVVTITASSAPPPAQTAQSDSGDGAGPFSILPDSPLRDFMEDLLRRQMPGHQGAPEGGGPHPEQRGPGMSLGSGFIIDPAGYVVTNNHVVEGADKVEITLTDKRKLSAKIVGTDPKTDLALLKVEPDRPLPTVAWGDSDGMRVGDWVVAIGNPFGLGGTVTAGIISARARDLGAGPYDDFLQTDAAINRGNSGGPMFNLKDEVIGVNSAIYSQSGGNIGIGFAIPSALAGPIIAELREKGRVTRGYLGVSIQPVGPDIATALDLKQPTGALVANVSKNSPASKAGVASGDVVTEYNGKPIKGPHDLTRMVAQSKPGDTARIMVQRDGKPVPLEVRIAELQPPQQQAQAQQQKPGDGQLGLTLAPMTPELRKEFSLDADTTGAVVVQVAPNSPAARSGFQPGDVITRAGQQAVADPGDVSKAVDEARKANRDRVLLLRRREDNALFVPLPLG</sequence>
<dbReference type="SMART" id="SM00228">
    <property type="entry name" value="PDZ"/>
    <property type="match status" value="2"/>
</dbReference>
<reference evidence="16 17" key="1">
    <citation type="submission" date="2021-03" db="EMBL/GenBank/DDBJ databases">
        <title>Genomic Encyclopedia of Type Strains, Phase III (KMG-III): the genomes of soil and plant-associated and newly described type strains.</title>
        <authorList>
            <person name="Whitman W."/>
        </authorList>
    </citation>
    <scope>NUCLEOTIDE SEQUENCE [LARGE SCALE GENOMIC DNA]</scope>
    <source>
        <strain evidence="16 17">IMMIB AFH-6</strain>
    </source>
</reference>
<dbReference type="PROSITE" id="PS50106">
    <property type="entry name" value="PDZ"/>
    <property type="match status" value="2"/>
</dbReference>
<evidence type="ECO:0000256" key="3">
    <source>
        <dbReference type="ARBA" id="ARBA00010541"/>
    </source>
</evidence>
<dbReference type="GO" id="GO:0008233">
    <property type="term" value="F:peptidase activity"/>
    <property type="evidence" value="ECO:0007669"/>
    <property type="project" value="UniProtKB-KW"/>
</dbReference>
<gene>
    <name evidence="16" type="ORF">J2851_004856</name>
</gene>
<comment type="subcellular location">
    <subcellularLocation>
        <location evidence="2">Periplasm</location>
    </subcellularLocation>
</comment>
<evidence type="ECO:0000256" key="13">
    <source>
        <dbReference type="ARBA" id="ARBA00032850"/>
    </source>
</evidence>
<evidence type="ECO:0000313" key="16">
    <source>
        <dbReference type="EMBL" id="MBP2295053.1"/>
    </source>
</evidence>
<comment type="similarity">
    <text evidence="3">Belongs to the peptidase S1C family.</text>
</comment>
<feature type="region of interest" description="Disordered" evidence="14">
    <location>
        <begin position="112"/>
        <end position="135"/>
    </location>
</feature>
<evidence type="ECO:0000256" key="4">
    <source>
        <dbReference type="ARBA" id="ARBA00013035"/>
    </source>
</evidence>
<evidence type="ECO:0000256" key="8">
    <source>
        <dbReference type="ARBA" id="ARBA00022737"/>
    </source>
</evidence>
<dbReference type="PANTHER" id="PTHR22939:SF130">
    <property type="entry name" value="PERIPLASMIC SERINE ENDOPROTEASE DEGP-LIKE-RELATED"/>
    <property type="match status" value="1"/>
</dbReference>
<feature type="region of interest" description="Disordered" evidence="14">
    <location>
        <begin position="71"/>
        <end position="95"/>
    </location>
</feature>
<proteinExistence type="inferred from homology"/>
<dbReference type="GO" id="GO:0006508">
    <property type="term" value="P:proteolysis"/>
    <property type="evidence" value="ECO:0007669"/>
    <property type="project" value="UniProtKB-KW"/>
</dbReference>
<dbReference type="RefSeq" id="WP_209769433.1">
    <property type="nucleotide sequence ID" value="NZ_JAGINP010000019.1"/>
</dbReference>
<protein>
    <recommendedName>
        <fullName evidence="5">Probable periplasmic serine endoprotease DegP-like</fullName>
        <ecNumber evidence="4">3.4.21.107</ecNumber>
    </recommendedName>
    <alternativeName>
        <fullName evidence="13">Protease Do</fullName>
    </alternativeName>
</protein>
<dbReference type="InterPro" id="IPR036034">
    <property type="entry name" value="PDZ_sf"/>
</dbReference>
<dbReference type="Proteomes" id="UP000781958">
    <property type="component" value="Unassembled WGS sequence"/>
</dbReference>
<name>A0ABS4SR49_9PROT</name>
<feature type="domain" description="PDZ" evidence="15">
    <location>
        <begin position="411"/>
        <end position="504"/>
    </location>
</feature>
<dbReference type="Pfam" id="PF13180">
    <property type="entry name" value="PDZ_2"/>
    <property type="match status" value="2"/>
</dbReference>
<evidence type="ECO:0000256" key="1">
    <source>
        <dbReference type="ARBA" id="ARBA00001772"/>
    </source>
</evidence>
<dbReference type="InterPro" id="IPR009003">
    <property type="entry name" value="Peptidase_S1_PA"/>
</dbReference>
<keyword evidence="17" id="KW-1185">Reference proteome</keyword>
<evidence type="ECO:0000259" key="15">
    <source>
        <dbReference type="PROSITE" id="PS50106"/>
    </source>
</evidence>
<dbReference type="InterPro" id="IPR011782">
    <property type="entry name" value="Pept_S1C_Do"/>
</dbReference>
<dbReference type="PANTHER" id="PTHR22939">
    <property type="entry name" value="SERINE PROTEASE FAMILY S1C HTRA-RELATED"/>
    <property type="match status" value="1"/>
</dbReference>
<keyword evidence="10 16" id="KW-0378">Hydrolase</keyword>
<keyword evidence="8" id="KW-0677">Repeat</keyword>
<dbReference type="Gene3D" id="2.30.42.10">
    <property type="match status" value="2"/>
</dbReference>
<evidence type="ECO:0000313" key="17">
    <source>
        <dbReference type="Proteomes" id="UP000781958"/>
    </source>
</evidence>
<dbReference type="EMBL" id="JAGINP010000019">
    <property type="protein sequence ID" value="MBP2295053.1"/>
    <property type="molecule type" value="Genomic_DNA"/>
</dbReference>
<dbReference type="CDD" id="cd10839">
    <property type="entry name" value="cpPDZ1_DegP-like"/>
    <property type="match status" value="1"/>
</dbReference>
<organism evidence="16 17">
    <name type="scientific">Azospirillum rugosum</name>
    <dbReference type="NCBI Taxonomy" id="416170"/>
    <lineage>
        <taxon>Bacteria</taxon>
        <taxon>Pseudomonadati</taxon>
        <taxon>Pseudomonadota</taxon>
        <taxon>Alphaproteobacteria</taxon>
        <taxon>Rhodospirillales</taxon>
        <taxon>Azospirillaceae</taxon>
        <taxon>Azospirillum</taxon>
    </lineage>
</organism>
<evidence type="ECO:0000256" key="5">
    <source>
        <dbReference type="ARBA" id="ARBA00013958"/>
    </source>
</evidence>
<comment type="catalytic activity">
    <reaction evidence="1">
        <text>Acts on substrates that are at least partially unfolded. The cleavage site P1 residue is normally between a pair of hydrophobic residues, such as Val-|-Val.</text>
        <dbReference type="EC" id="3.4.21.107"/>
    </reaction>
</comment>
<evidence type="ECO:0000256" key="6">
    <source>
        <dbReference type="ARBA" id="ARBA00022670"/>
    </source>
</evidence>
<keyword evidence="9" id="KW-0574">Periplasm</keyword>
<keyword evidence="6 16" id="KW-0645">Protease</keyword>
<dbReference type="SUPFAM" id="SSF50494">
    <property type="entry name" value="Trypsin-like serine proteases"/>
    <property type="match status" value="1"/>
</dbReference>
<keyword evidence="11" id="KW-0720">Serine protease</keyword>
<evidence type="ECO:0000256" key="10">
    <source>
        <dbReference type="ARBA" id="ARBA00022801"/>
    </source>
</evidence>
<feature type="domain" description="PDZ" evidence="15">
    <location>
        <begin position="305"/>
        <end position="391"/>
    </location>
</feature>
<dbReference type="SUPFAM" id="SSF50156">
    <property type="entry name" value="PDZ domain-like"/>
    <property type="match status" value="2"/>
</dbReference>
<dbReference type="InterPro" id="IPR001940">
    <property type="entry name" value="Peptidase_S1C"/>
</dbReference>
<dbReference type="NCBIfam" id="TIGR02037">
    <property type="entry name" value="degP_htrA_DO"/>
    <property type="match status" value="1"/>
</dbReference>
<dbReference type="Pfam" id="PF13365">
    <property type="entry name" value="Trypsin_2"/>
    <property type="match status" value="1"/>
</dbReference>
<evidence type="ECO:0000256" key="9">
    <source>
        <dbReference type="ARBA" id="ARBA00022764"/>
    </source>
</evidence>